<dbReference type="InterPro" id="IPR014874">
    <property type="entry name" value="Staphylocoagulase_N"/>
</dbReference>
<dbReference type="InterPro" id="IPR043071">
    <property type="entry name" value="Staphylcoagulase_N_2"/>
</dbReference>
<feature type="domain" description="Staphylocoagulase N-terminal subdomain 1" evidence="4">
    <location>
        <begin position="74"/>
        <end position="294"/>
    </location>
</feature>
<dbReference type="Proteomes" id="UP000195208">
    <property type="component" value="Unassembled WGS sequence"/>
</dbReference>
<reference evidence="5 6" key="1">
    <citation type="submission" date="2017-04" db="EMBL/GenBank/DDBJ databases">
        <title>Staphylococcus agnetis, a potential pathogen in the broiler production.</title>
        <authorList>
            <person name="Poulsen L."/>
        </authorList>
    </citation>
    <scope>NUCLEOTIDE SEQUENCE [LARGE SCALE GENOMIC DNA]</scope>
    <source>
        <strain evidence="5 6">723_310714_2_2_spleen</strain>
    </source>
</reference>
<evidence type="ECO:0000313" key="5">
    <source>
        <dbReference type="EMBL" id="OTW31397.1"/>
    </source>
</evidence>
<proteinExistence type="predicted"/>
<evidence type="ECO:0000313" key="6">
    <source>
        <dbReference type="Proteomes" id="UP000195208"/>
    </source>
</evidence>
<name>A0ABX3Z378_9STAP</name>
<keyword evidence="3" id="KW-0732">Signal</keyword>
<dbReference type="Pfam" id="PF08764">
    <property type="entry name" value="Coagulase"/>
    <property type="match status" value="1"/>
</dbReference>
<dbReference type="RefSeq" id="WP_085622266.1">
    <property type="nucleotide sequence ID" value="NZ_CP009623.1"/>
</dbReference>
<dbReference type="Gene3D" id="1.20.120.760">
    <property type="entry name" value="Staphylcoagulase, helix bundle, domain 2"/>
    <property type="match status" value="1"/>
</dbReference>
<accession>A0ABX3Z378</accession>
<feature type="signal peptide" evidence="3">
    <location>
        <begin position="1"/>
        <end position="21"/>
    </location>
</feature>
<comment type="caution">
    <text evidence="5">The sequence shown here is derived from an EMBL/GenBank/DDBJ whole genome shotgun (WGS) entry which is preliminary data.</text>
</comment>
<evidence type="ECO:0000256" key="1">
    <source>
        <dbReference type="SAM" id="Coils"/>
    </source>
</evidence>
<keyword evidence="6" id="KW-1185">Reference proteome</keyword>
<gene>
    <name evidence="5" type="ORF">B9M88_05585</name>
</gene>
<protein>
    <recommendedName>
        <fullName evidence="4">Staphylocoagulase N-terminal subdomain 1 domain-containing protein</fullName>
    </recommendedName>
</protein>
<dbReference type="SUPFAM" id="SSF101094">
    <property type="entry name" value="Staphylocoagulase"/>
    <property type="match status" value="2"/>
</dbReference>
<feature type="chain" id="PRO_5047151503" description="Staphylocoagulase N-terminal subdomain 1 domain-containing protein" evidence="3">
    <location>
        <begin position="22"/>
        <end position="497"/>
    </location>
</feature>
<sequence>MKKKLLVLSASAILASNFIFDNNTSAVVDVRENPYKSEALKLAGNISYSKDVERYLKSLDDLIYYKSINMHAGYDEPEYKEAYDKYQKKFMAEMDALNKFRQEEKVIDEKWGNLPEKTYGLTYERYLSIYKKLEKNREEFLKEAKDIEEKYVDLKRFNYADQVKADYKIIDIENKILMIGKAFIKSNREEVLEMYNRLDMVVGTKYERYQMLPTNQRMLNIKSEDLESIIDQFFEDINAKRPEHIEPLSSSNENDEKAHQKLRDDVVKAKNDKNYSHPRAIKKAEEIAKAKKAKEEAKAKRLKEKIKVKQSSQPQKFSHKILKQTRLPKQEKKAKDINVKGKSDIKKLNGMSGESNNFDVTHNSKPTNQLSGNANLIEFSQDTVPNTNELNKQTTYNAPVVKETITESNVVDIDQSSFYEKSGYKYGYSESDTSGYTERDKRAIRRNHVREAEELVNKYVNSHAYQDRVAAQAKVKTLSPEQQKRLNQQIDKIYNGQ</sequence>
<keyword evidence="1" id="KW-0175">Coiled coil</keyword>
<evidence type="ECO:0000259" key="4">
    <source>
        <dbReference type="Pfam" id="PF08764"/>
    </source>
</evidence>
<dbReference type="EMBL" id="NEFX01000010">
    <property type="protein sequence ID" value="OTW31397.1"/>
    <property type="molecule type" value="Genomic_DNA"/>
</dbReference>
<evidence type="ECO:0000256" key="3">
    <source>
        <dbReference type="SAM" id="SignalP"/>
    </source>
</evidence>
<evidence type="ECO:0000256" key="2">
    <source>
        <dbReference type="SAM" id="MobiDB-lite"/>
    </source>
</evidence>
<feature type="region of interest" description="Disordered" evidence="2">
    <location>
        <begin position="241"/>
        <end position="261"/>
    </location>
</feature>
<feature type="coiled-coil region" evidence="1">
    <location>
        <begin position="123"/>
        <end position="150"/>
    </location>
</feature>
<organism evidence="5 6">
    <name type="scientific">Staphylococcus agnetis</name>
    <dbReference type="NCBI Taxonomy" id="985762"/>
    <lineage>
        <taxon>Bacteria</taxon>
        <taxon>Bacillati</taxon>
        <taxon>Bacillota</taxon>
        <taxon>Bacilli</taxon>
        <taxon>Bacillales</taxon>
        <taxon>Staphylococcaceae</taxon>
        <taxon>Staphylococcus</taxon>
    </lineage>
</organism>